<accession>A0ABN9H821</accession>
<proteinExistence type="predicted"/>
<dbReference type="EMBL" id="CATNWA010020351">
    <property type="protein sequence ID" value="CAI9617920.1"/>
    <property type="molecule type" value="Genomic_DNA"/>
</dbReference>
<keyword evidence="2" id="KW-1185">Reference proteome</keyword>
<protein>
    <submittedName>
        <fullName evidence="1">Uncharacterized protein</fullName>
    </submittedName>
</protein>
<name>A0ABN9H821_9NEOB</name>
<sequence length="34" mass="3723">MSCQSTPGILPCMRAPSASHNQKNYLAESFPDIQ</sequence>
<comment type="caution">
    <text evidence="1">The sequence shown here is derived from an EMBL/GenBank/DDBJ whole genome shotgun (WGS) entry which is preliminary data.</text>
</comment>
<evidence type="ECO:0000313" key="1">
    <source>
        <dbReference type="EMBL" id="CAI9617920.1"/>
    </source>
</evidence>
<gene>
    <name evidence="1" type="ORF">SPARVUS_LOCUS15615787</name>
</gene>
<reference evidence="1" key="1">
    <citation type="submission" date="2023-05" db="EMBL/GenBank/DDBJ databases">
        <authorList>
            <person name="Stuckert A."/>
        </authorList>
    </citation>
    <scope>NUCLEOTIDE SEQUENCE</scope>
</reference>
<feature type="non-terminal residue" evidence="1">
    <location>
        <position position="34"/>
    </location>
</feature>
<evidence type="ECO:0000313" key="2">
    <source>
        <dbReference type="Proteomes" id="UP001162483"/>
    </source>
</evidence>
<organism evidence="1 2">
    <name type="scientific">Staurois parvus</name>
    <dbReference type="NCBI Taxonomy" id="386267"/>
    <lineage>
        <taxon>Eukaryota</taxon>
        <taxon>Metazoa</taxon>
        <taxon>Chordata</taxon>
        <taxon>Craniata</taxon>
        <taxon>Vertebrata</taxon>
        <taxon>Euteleostomi</taxon>
        <taxon>Amphibia</taxon>
        <taxon>Batrachia</taxon>
        <taxon>Anura</taxon>
        <taxon>Neobatrachia</taxon>
        <taxon>Ranoidea</taxon>
        <taxon>Ranidae</taxon>
        <taxon>Staurois</taxon>
    </lineage>
</organism>
<dbReference type="Proteomes" id="UP001162483">
    <property type="component" value="Unassembled WGS sequence"/>
</dbReference>